<name>A0A0B6YEG2_9EUPU</name>
<dbReference type="AlphaFoldDB" id="A0A0B6YEG2"/>
<accession>A0A0B6YEG2</accession>
<proteinExistence type="predicted"/>
<feature type="compositionally biased region" description="Polar residues" evidence="1">
    <location>
        <begin position="58"/>
        <end position="67"/>
    </location>
</feature>
<organism evidence="2">
    <name type="scientific">Arion vulgaris</name>
    <dbReference type="NCBI Taxonomy" id="1028688"/>
    <lineage>
        <taxon>Eukaryota</taxon>
        <taxon>Metazoa</taxon>
        <taxon>Spiralia</taxon>
        <taxon>Lophotrochozoa</taxon>
        <taxon>Mollusca</taxon>
        <taxon>Gastropoda</taxon>
        <taxon>Heterobranchia</taxon>
        <taxon>Euthyneura</taxon>
        <taxon>Panpulmonata</taxon>
        <taxon>Eupulmonata</taxon>
        <taxon>Stylommatophora</taxon>
        <taxon>Helicina</taxon>
        <taxon>Arionoidea</taxon>
        <taxon>Arionidae</taxon>
        <taxon>Arion</taxon>
    </lineage>
</organism>
<feature type="region of interest" description="Disordered" evidence="1">
    <location>
        <begin position="27"/>
        <end position="67"/>
    </location>
</feature>
<evidence type="ECO:0000313" key="2">
    <source>
        <dbReference type="EMBL" id="CEK54544.1"/>
    </source>
</evidence>
<protein>
    <submittedName>
        <fullName evidence="2">Uncharacterized protein</fullName>
    </submittedName>
</protein>
<dbReference type="EMBL" id="HACG01007679">
    <property type="protein sequence ID" value="CEK54544.1"/>
    <property type="molecule type" value="Transcribed_RNA"/>
</dbReference>
<feature type="non-terminal residue" evidence="2">
    <location>
        <position position="67"/>
    </location>
</feature>
<sequence length="67" mass="7354">VRNNENATQQQLLSLYPSAILSHLTNVSGGGMSRHGRYSISGPSSALPMSLHPEMPRDNQQFLQVHP</sequence>
<feature type="non-terminal residue" evidence="2">
    <location>
        <position position="1"/>
    </location>
</feature>
<reference evidence="2" key="1">
    <citation type="submission" date="2014-12" db="EMBL/GenBank/DDBJ databases">
        <title>Insight into the proteome of Arion vulgaris.</title>
        <authorList>
            <person name="Aradska J."/>
            <person name="Bulat T."/>
            <person name="Smidak R."/>
            <person name="Sarate P."/>
            <person name="Gangsoo J."/>
            <person name="Sialana F."/>
            <person name="Bilban M."/>
            <person name="Lubec G."/>
        </authorList>
    </citation>
    <scope>NUCLEOTIDE SEQUENCE</scope>
    <source>
        <tissue evidence="2">Skin</tissue>
    </source>
</reference>
<evidence type="ECO:0000256" key="1">
    <source>
        <dbReference type="SAM" id="MobiDB-lite"/>
    </source>
</evidence>
<gene>
    <name evidence="2" type="primary">ORF23077</name>
</gene>